<organism evidence="2 3">
    <name type="scientific">Dimargaris cristalligena</name>
    <dbReference type="NCBI Taxonomy" id="215637"/>
    <lineage>
        <taxon>Eukaryota</taxon>
        <taxon>Fungi</taxon>
        <taxon>Fungi incertae sedis</taxon>
        <taxon>Zoopagomycota</taxon>
        <taxon>Kickxellomycotina</taxon>
        <taxon>Dimargaritomycetes</taxon>
        <taxon>Dimargaritales</taxon>
        <taxon>Dimargaritaceae</taxon>
        <taxon>Dimargaris</taxon>
    </lineage>
</organism>
<dbReference type="Proteomes" id="UP000268162">
    <property type="component" value="Unassembled WGS sequence"/>
</dbReference>
<protein>
    <submittedName>
        <fullName evidence="2">Uncharacterized protein</fullName>
    </submittedName>
</protein>
<feature type="compositionally biased region" description="Pro residues" evidence="1">
    <location>
        <begin position="158"/>
        <end position="169"/>
    </location>
</feature>
<reference evidence="3" key="1">
    <citation type="journal article" date="2018" name="Nat. Microbiol.">
        <title>Leveraging single-cell genomics to expand the fungal tree of life.</title>
        <authorList>
            <person name="Ahrendt S.R."/>
            <person name="Quandt C.A."/>
            <person name="Ciobanu D."/>
            <person name="Clum A."/>
            <person name="Salamov A."/>
            <person name="Andreopoulos B."/>
            <person name="Cheng J.F."/>
            <person name="Woyke T."/>
            <person name="Pelin A."/>
            <person name="Henrissat B."/>
            <person name="Reynolds N.K."/>
            <person name="Benny G.L."/>
            <person name="Smith M.E."/>
            <person name="James T.Y."/>
            <person name="Grigoriev I.V."/>
        </authorList>
    </citation>
    <scope>NUCLEOTIDE SEQUENCE [LARGE SCALE GENOMIC DNA]</scope>
    <source>
        <strain evidence="3">RSA 468</strain>
    </source>
</reference>
<accession>A0A4P9ZQX0</accession>
<name>A0A4P9ZQX0_9FUNG</name>
<feature type="compositionally biased region" description="Polar residues" evidence="1">
    <location>
        <begin position="61"/>
        <end position="80"/>
    </location>
</feature>
<dbReference type="AlphaFoldDB" id="A0A4P9ZQX0"/>
<feature type="compositionally biased region" description="Low complexity" evidence="1">
    <location>
        <begin position="81"/>
        <end position="92"/>
    </location>
</feature>
<gene>
    <name evidence="2" type="ORF">BJ085DRAFT_29279</name>
</gene>
<feature type="region of interest" description="Disordered" evidence="1">
    <location>
        <begin position="53"/>
        <end position="198"/>
    </location>
</feature>
<dbReference type="OrthoDB" id="5599052at2759"/>
<feature type="region of interest" description="Disordered" evidence="1">
    <location>
        <begin position="1"/>
        <end position="26"/>
    </location>
</feature>
<dbReference type="EMBL" id="ML002762">
    <property type="protein sequence ID" value="RKP35894.1"/>
    <property type="molecule type" value="Genomic_DNA"/>
</dbReference>
<feature type="compositionally biased region" description="Basic and acidic residues" evidence="1">
    <location>
        <begin position="131"/>
        <end position="148"/>
    </location>
</feature>
<proteinExistence type="predicted"/>
<keyword evidence="3" id="KW-1185">Reference proteome</keyword>
<evidence type="ECO:0000313" key="2">
    <source>
        <dbReference type="EMBL" id="RKP35894.1"/>
    </source>
</evidence>
<feature type="compositionally biased region" description="Low complexity" evidence="1">
    <location>
        <begin position="110"/>
        <end position="119"/>
    </location>
</feature>
<evidence type="ECO:0000313" key="3">
    <source>
        <dbReference type="Proteomes" id="UP000268162"/>
    </source>
</evidence>
<feature type="compositionally biased region" description="Pro residues" evidence="1">
    <location>
        <begin position="93"/>
        <end position="107"/>
    </location>
</feature>
<evidence type="ECO:0000256" key="1">
    <source>
        <dbReference type="SAM" id="MobiDB-lite"/>
    </source>
</evidence>
<feature type="compositionally biased region" description="Basic and acidic residues" evidence="1">
    <location>
        <begin position="11"/>
        <end position="26"/>
    </location>
</feature>
<sequence length="368" mass="39565">MPGKVSALVDRFSKSPDRKENEVTRRAREVINKQSSRASDLISRFNKLGVEPEGEVANKARSLSVSDHSSPGHSRNLTPTTVAASSAFTRASSPPPPARAVSPPPAKLRPQPVVASPAALPVPAPSAPVPEIKKEEEKKPVQVEEVLEKSPVVEPESNPEPEPPVPMSPLPELVEEEKQLGNTPASPEFSPPLNRHASALPLDNAPVAMAMERTITDQSSDSYVAGGVDEFAEPSLKASPTSYYQILSSRVSMDSSPSPPPSFSSTVSPSVLVGEHQALNPTPSLRRTSSVSVPVVNSLEELELPSEVIQTFNDPHRVAAAAAAAQSLQTLTKDNQLNVTIDEDNEEDVALRMLRDMQKELVLTERYN</sequence>